<keyword evidence="2" id="KW-1185">Reference proteome</keyword>
<comment type="caution">
    <text evidence="1">The sequence shown here is derived from an EMBL/GenBank/DDBJ whole genome shotgun (WGS) entry which is preliminary data.</text>
</comment>
<gene>
    <name evidence="1" type="ORF">CJD38_12645</name>
</gene>
<proteinExistence type="predicted"/>
<sequence length="61" mass="6487">MASPIHWPVGCSLRFTAKVATLPDCAYLAETAVLVLTPPQLVTVPKSLGSAKPQLQQKVIT</sequence>
<evidence type="ECO:0000313" key="2">
    <source>
        <dbReference type="Proteomes" id="UP000244248"/>
    </source>
</evidence>
<evidence type="ECO:0000313" key="1">
    <source>
        <dbReference type="EMBL" id="PTU31132.1"/>
    </source>
</evidence>
<dbReference type="RefSeq" id="WP_107940719.1">
    <property type="nucleotide sequence ID" value="NZ_QANS01000004.1"/>
</dbReference>
<dbReference type="EMBL" id="QANS01000004">
    <property type="protein sequence ID" value="PTU31132.1"/>
    <property type="molecule type" value="Genomic_DNA"/>
</dbReference>
<dbReference type="Proteomes" id="UP000244248">
    <property type="component" value="Unassembled WGS sequence"/>
</dbReference>
<accession>A0A2T5MEY8</accession>
<name>A0A2T5MEY8_9GAMM</name>
<protein>
    <submittedName>
        <fullName evidence="1">Uncharacterized protein</fullName>
    </submittedName>
</protein>
<dbReference type="AlphaFoldDB" id="A0A2T5MEY8"/>
<organism evidence="1 2">
    <name type="scientific">Stenotrophobium rhamnosiphilum</name>
    <dbReference type="NCBI Taxonomy" id="2029166"/>
    <lineage>
        <taxon>Bacteria</taxon>
        <taxon>Pseudomonadati</taxon>
        <taxon>Pseudomonadota</taxon>
        <taxon>Gammaproteobacteria</taxon>
        <taxon>Nevskiales</taxon>
        <taxon>Nevskiaceae</taxon>
        <taxon>Stenotrophobium</taxon>
    </lineage>
</organism>
<reference evidence="1 2" key="1">
    <citation type="submission" date="2018-04" db="EMBL/GenBank/DDBJ databases">
        <title>Novel species isolated from glacier.</title>
        <authorList>
            <person name="Liu Q."/>
            <person name="Xin Y.-H."/>
        </authorList>
    </citation>
    <scope>NUCLEOTIDE SEQUENCE [LARGE SCALE GENOMIC DNA]</scope>
    <source>
        <strain evidence="1 2">GT1R17</strain>
    </source>
</reference>